<name>A0A2S4UTP0_9BASI</name>
<organism evidence="1 2">
    <name type="scientific">Puccinia striiformis</name>
    <dbReference type="NCBI Taxonomy" id="27350"/>
    <lineage>
        <taxon>Eukaryota</taxon>
        <taxon>Fungi</taxon>
        <taxon>Dikarya</taxon>
        <taxon>Basidiomycota</taxon>
        <taxon>Pucciniomycotina</taxon>
        <taxon>Pucciniomycetes</taxon>
        <taxon>Pucciniales</taxon>
        <taxon>Pucciniaceae</taxon>
        <taxon>Puccinia</taxon>
    </lineage>
</organism>
<evidence type="ECO:0000313" key="1">
    <source>
        <dbReference type="EMBL" id="POW00654.1"/>
    </source>
</evidence>
<dbReference type="AlphaFoldDB" id="A0A2S4UTP0"/>
<accession>A0A2S4UTP0</accession>
<comment type="caution">
    <text evidence="1">The sequence shown here is derived from an EMBL/GenBank/DDBJ whole genome shotgun (WGS) entry which is preliminary data.</text>
</comment>
<dbReference type="EMBL" id="PKSL01000174">
    <property type="protein sequence ID" value="POW00654.1"/>
    <property type="molecule type" value="Genomic_DNA"/>
</dbReference>
<gene>
    <name evidence="1" type="ORF">PSTT_13003</name>
</gene>
<evidence type="ECO:0000313" key="2">
    <source>
        <dbReference type="Proteomes" id="UP000239156"/>
    </source>
</evidence>
<protein>
    <submittedName>
        <fullName evidence="1">Uncharacterized protein</fullName>
    </submittedName>
</protein>
<dbReference type="Proteomes" id="UP000239156">
    <property type="component" value="Unassembled WGS sequence"/>
</dbReference>
<keyword evidence="2" id="KW-1185">Reference proteome</keyword>
<reference evidence="1" key="1">
    <citation type="submission" date="2017-12" db="EMBL/GenBank/DDBJ databases">
        <title>Gene loss provides genomic basis for host adaptation in cereal stripe rust fungi.</title>
        <authorList>
            <person name="Xia C."/>
        </authorList>
    </citation>
    <scope>NUCLEOTIDE SEQUENCE [LARGE SCALE GENOMIC DNA]</scope>
    <source>
        <strain evidence="1">93-210</strain>
    </source>
</reference>
<dbReference type="VEuPathDB" id="FungiDB:PSHT_09044"/>
<dbReference type="VEuPathDB" id="FungiDB:PSTT_13003"/>
<feature type="non-terminal residue" evidence="1">
    <location>
        <position position="257"/>
    </location>
</feature>
<sequence>MSARLNHRQICFCQSVCRRAGTGFCHVSTPFIFFFDLILSNICPGMVQSVEHPTSNDAVVINTPTRPQIQHEQVLRCGPEANKGEALTVSYRIAKIASLKEETSPWPQAIHSRESRRLSGLGPSLATVQFKLDTESKEGDVITCRSSNYERQAPAQCWIDSGSGLSRSMAALHLDADTGREGLTSTGNSAKKQKDNRRYEFYDDILGVLKERMLHKEMAIWNSLQTSLIGFQARNHLVKTDAKFLLGFLKILYRLGD</sequence>
<proteinExistence type="predicted"/>